<feature type="region of interest" description="Disordered" evidence="2">
    <location>
        <begin position="421"/>
        <end position="453"/>
    </location>
</feature>
<feature type="compositionally biased region" description="Low complexity" evidence="2">
    <location>
        <begin position="267"/>
        <end position="276"/>
    </location>
</feature>
<organism evidence="3 4">
    <name type="scientific">Lentinula aciculospora</name>
    <dbReference type="NCBI Taxonomy" id="153920"/>
    <lineage>
        <taxon>Eukaryota</taxon>
        <taxon>Fungi</taxon>
        <taxon>Dikarya</taxon>
        <taxon>Basidiomycota</taxon>
        <taxon>Agaricomycotina</taxon>
        <taxon>Agaricomycetes</taxon>
        <taxon>Agaricomycetidae</taxon>
        <taxon>Agaricales</taxon>
        <taxon>Marasmiineae</taxon>
        <taxon>Omphalotaceae</taxon>
        <taxon>Lentinula</taxon>
    </lineage>
</organism>
<feature type="compositionally biased region" description="Polar residues" evidence="2">
    <location>
        <begin position="473"/>
        <end position="491"/>
    </location>
</feature>
<feature type="compositionally biased region" description="Basic and acidic residues" evidence="2">
    <location>
        <begin position="221"/>
        <end position="246"/>
    </location>
</feature>
<evidence type="ECO:0000256" key="1">
    <source>
        <dbReference type="SAM" id="Coils"/>
    </source>
</evidence>
<proteinExistence type="predicted"/>
<feature type="region of interest" description="Disordered" evidence="2">
    <location>
        <begin position="1219"/>
        <end position="1240"/>
    </location>
</feature>
<feature type="region of interest" description="Disordered" evidence="2">
    <location>
        <begin position="617"/>
        <end position="645"/>
    </location>
</feature>
<dbReference type="Gene3D" id="1.20.5.170">
    <property type="match status" value="1"/>
</dbReference>
<feature type="compositionally biased region" description="Low complexity" evidence="2">
    <location>
        <begin position="125"/>
        <end position="147"/>
    </location>
</feature>
<feature type="coiled-coil region" evidence="1">
    <location>
        <begin position="941"/>
        <end position="1052"/>
    </location>
</feature>
<name>A0A9W9DKQ5_9AGAR</name>
<feature type="compositionally biased region" description="Low complexity" evidence="2">
    <location>
        <begin position="492"/>
        <end position="504"/>
    </location>
</feature>
<feature type="region of interest" description="Disordered" evidence="2">
    <location>
        <begin position="472"/>
        <end position="504"/>
    </location>
</feature>
<feature type="compositionally biased region" description="Basic and acidic residues" evidence="2">
    <location>
        <begin position="302"/>
        <end position="321"/>
    </location>
</feature>
<evidence type="ECO:0000256" key="2">
    <source>
        <dbReference type="SAM" id="MobiDB-lite"/>
    </source>
</evidence>
<feature type="region of interest" description="Disordered" evidence="2">
    <location>
        <begin position="861"/>
        <end position="931"/>
    </location>
</feature>
<feature type="compositionally biased region" description="Basic residues" evidence="2">
    <location>
        <begin position="247"/>
        <end position="258"/>
    </location>
</feature>
<feature type="compositionally biased region" description="Acidic residues" evidence="2">
    <location>
        <begin position="160"/>
        <end position="174"/>
    </location>
</feature>
<feature type="compositionally biased region" description="Polar residues" evidence="2">
    <location>
        <begin position="755"/>
        <end position="768"/>
    </location>
</feature>
<feature type="compositionally biased region" description="Low complexity" evidence="2">
    <location>
        <begin position="436"/>
        <end position="451"/>
    </location>
</feature>
<dbReference type="AlphaFoldDB" id="A0A9W9DKQ5"/>
<evidence type="ECO:0000313" key="4">
    <source>
        <dbReference type="Proteomes" id="UP001150266"/>
    </source>
</evidence>
<feature type="compositionally biased region" description="Basic and acidic residues" evidence="2">
    <location>
        <begin position="686"/>
        <end position="716"/>
    </location>
</feature>
<gene>
    <name evidence="3" type="ORF">J3R30DRAFT_3506989</name>
</gene>
<feature type="compositionally biased region" description="Polar residues" evidence="2">
    <location>
        <begin position="1223"/>
        <end position="1233"/>
    </location>
</feature>
<feature type="compositionally biased region" description="Acidic residues" evidence="2">
    <location>
        <begin position="194"/>
        <end position="211"/>
    </location>
</feature>
<feature type="compositionally biased region" description="Basic and acidic residues" evidence="2">
    <location>
        <begin position="890"/>
        <end position="931"/>
    </location>
</feature>
<feature type="compositionally biased region" description="Pro residues" evidence="2">
    <location>
        <begin position="774"/>
        <end position="787"/>
    </location>
</feature>
<dbReference type="Proteomes" id="UP001150266">
    <property type="component" value="Unassembled WGS sequence"/>
</dbReference>
<protein>
    <submittedName>
        <fullName evidence="3">Uncharacterized protein</fullName>
    </submittedName>
</protein>
<feature type="region of interest" description="Disordered" evidence="2">
    <location>
        <begin position="667"/>
        <end position="825"/>
    </location>
</feature>
<feature type="compositionally biased region" description="Basic and acidic residues" evidence="2">
    <location>
        <begin position="99"/>
        <end position="111"/>
    </location>
</feature>
<feature type="compositionally biased region" description="Polar residues" evidence="2">
    <location>
        <begin position="862"/>
        <end position="886"/>
    </location>
</feature>
<reference evidence="3" key="1">
    <citation type="submission" date="2022-08" db="EMBL/GenBank/DDBJ databases">
        <title>A Global Phylogenomic Analysis of the Shiitake Genus Lentinula.</title>
        <authorList>
            <consortium name="DOE Joint Genome Institute"/>
            <person name="Sierra-Patev S."/>
            <person name="Min B."/>
            <person name="Naranjo-Ortiz M."/>
            <person name="Looney B."/>
            <person name="Konkel Z."/>
            <person name="Slot J.C."/>
            <person name="Sakamoto Y."/>
            <person name="Steenwyk J.L."/>
            <person name="Rokas A."/>
            <person name="Carro J."/>
            <person name="Camarero S."/>
            <person name="Ferreira P."/>
            <person name="Molpeceres G."/>
            <person name="Ruiz-Duenas F.J."/>
            <person name="Serrano A."/>
            <person name="Henrissat B."/>
            <person name="Drula E."/>
            <person name="Hughes K.W."/>
            <person name="Mata J.L."/>
            <person name="Ishikawa N.K."/>
            <person name="Vargas-Isla R."/>
            <person name="Ushijima S."/>
            <person name="Smith C.A."/>
            <person name="Ahrendt S."/>
            <person name="Andreopoulos W."/>
            <person name="He G."/>
            <person name="Labutti K."/>
            <person name="Lipzen A."/>
            <person name="Ng V."/>
            <person name="Riley R."/>
            <person name="Sandor L."/>
            <person name="Barry K."/>
            <person name="Martinez A.T."/>
            <person name="Xiao Y."/>
            <person name="Gibbons J.G."/>
            <person name="Terashima K."/>
            <person name="Grigoriev I.V."/>
            <person name="Hibbett D.S."/>
        </authorList>
    </citation>
    <scope>NUCLEOTIDE SEQUENCE</scope>
    <source>
        <strain evidence="3">JLM2183</strain>
    </source>
</reference>
<feature type="compositionally biased region" description="Low complexity" evidence="2">
    <location>
        <begin position="49"/>
        <end position="73"/>
    </location>
</feature>
<evidence type="ECO:0000313" key="3">
    <source>
        <dbReference type="EMBL" id="KAJ4474241.1"/>
    </source>
</evidence>
<sequence length="1278" mass="143313">MAKNVFLFSCLYLGTSSRPQGKRRRSTLSTAATFTRKDKIQRSGGDSETTASPTTNTAAATVNPRRTRSTSTKLKSKSKSRTQTQTPAKYNPRSSLTSERVDNFRGGKGDLDELDEYEEPPGAGPSTSKLPLSKLLLQSKSLSQSKTLARKRKRGQSLEPEVELVLDSEDEDESVSMAPPRLKKRKLMVKSKEGEEDGEDMEKVEEEEVEVEREGKKRRWRDSEIKSETMMKTKGKGKEKEKERHTTGKGKSKSKSTSRTHGDLEVDSVVSSSHSDQPVPESEHEKTGKRRLLAPGYVLIESVKEKEEEEERKQGTDHDIQPRLQPKPIVEITKPKRFVVKKKVVTATLISNTNTPFTAAAPTAPTAGPTALPTASTSRAPASINEDTDSDVIISEPTPRRLEPTVRRLKPVARKTMIALKRYNKTNRPTPLELFNASNASNASNTSNASSRVDVLKHQKEQQRFVLNLDSPLAQNGQNDSGNQRQEGDQNAASAPATSTSTLDTLNNLNTRASASEAVIPTTSTSKVPLPYDNDASPFPPLIQNSNPQRKPVLLSPGAIARLTEFDEFMLTFASGPYGTVYETYGSLRTGAGMSRTSHLPPTTTVVPHMTPQDDLQNAAAAEEEEVEENSLGLQSPELEPDSECVPVSVGVDVPLAIPVTLNALPTTRNKEEEEEVNGGGAGGVRLDERRSERRDERPYEGRKEGDNGNQSREDPPIVPATDSGNSQTQTQSQTQSVYHSESQAQAQSESESQIKSQFDPLSQAQRRSSLSNPPLPPSPPLPPPHPIQRIEAPEVEVEVEVEVPQTPDPVDIDDSIETWASPEVGKIRKSFEGFDEEEGGDMDIRDVDVDMDMKDVDLEQPQHTSETTPNKSPTHISLSQNSDTLADSIRQRGLEMAETRRREERGMGKRRRPDEIVRDGRGDEGLMEDKGVSRQENAILATKDLLYEELRSKYEQLEQQNQTLEHQNQALEQQNQTLEQQNQTLEQQNQILEQQNQTLEQQNQTLEQQNQILEQQNQILEQQNQTLEQQNQTLEQQNQTLESQNLLLTSQLTTSQTTITSLQSDVTFFRAQYTTASTYSSQTHLENTSLLHRIGILESQSTQGLSLIKTTYEERLKGSEESCKMFSTMVDFLIKKDKAMDGDGVRERAGREPEVRRRCRQLEEEVKRLKGELERLEGELELGELRVESLEREKEEWEMEEMERLREQPRNLENTHAVPSDVQHTQDSQHSQETQEGRPKVYRCEWRISNQNPCLFICDTQQELEDHMIHGGHIDLP</sequence>
<dbReference type="EMBL" id="JAOTPV010000016">
    <property type="protein sequence ID" value="KAJ4474241.1"/>
    <property type="molecule type" value="Genomic_DNA"/>
</dbReference>
<feature type="region of interest" description="Disordered" evidence="2">
    <location>
        <begin position="17"/>
        <end position="324"/>
    </location>
</feature>
<keyword evidence="1" id="KW-0175">Coiled coil</keyword>
<feature type="region of interest" description="Disordered" evidence="2">
    <location>
        <begin position="360"/>
        <end position="383"/>
    </location>
</feature>
<feature type="coiled-coil region" evidence="1">
    <location>
        <begin position="1153"/>
        <end position="1208"/>
    </location>
</feature>
<keyword evidence="4" id="KW-1185">Reference proteome</keyword>
<dbReference type="OrthoDB" id="3647690at2759"/>
<comment type="caution">
    <text evidence="3">The sequence shown here is derived from an EMBL/GenBank/DDBJ whole genome shotgun (WGS) entry which is preliminary data.</text>
</comment>
<feature type="compositionally biased region" description="Low complexity" evidence="2">
    <location>
        <begin position="727"/>
        <end position="754"/>
    </location>
</feature>
<accession>A0A9W9DKQ5</accession>
<feature type="compositionally biased region" description="Low complexity" evidence="2">
    <location>
        <begin position="360"/>
        <end position="377"/>
    </location>
</feature>